<evidence type="ECO:0000313" key="2">
    <source>
        <dbReference type="Proteomes" id="UP001060345"/>
    </source>
</evidence>
<organism evidence="1 2">
    <name type="scientific">Klebsiella michiganensis</name>
    <dbReference type="NCBI Taxonomy" id="1134687"/>
    <lineage>
        <taxon>Bacteria</taxon>
        <taxon>Pseudomonadati</taxon>
        <taxon>Pseudomonadota</taxon>
        <taxon>Gammaproteobacteria</taxon>
        <taxon>Enterobacterales</taxon>
        <taxon>Enterobacteriaceae</taxon>
        <taxon>Klebsiella/Raoultella group</taxon>
        <taxon>Klebsiella</taxon>
    </lineage>
</organism>
<protein>
    <submittedName>
        <fullName evidence="1">Uncharacterized protein</fullName>
    </submittedName>
</protein>
<evidence type="ECO:0000313" key="1">
    <source>
        <dbReference type="EMBL" id="UWZ74630.1"/>
    </source>
</evidence>
<dbReference type="RefSeq" id="WP_102811940.1">
    <property type="nucleotide sequence ID" value="NZ_CABHET010000023.1"/>
</dbReference>
<dbReference type="EMBL" id="CP102103">
    <property type="protein sequence ID" value="UWZ74630.1"/>
    <property type="molecule type" value="Genomic_DNA"/>
</dbReference>
<gene>
    <name evidence="1" type="ORF">NP224_02435</name>
</gene>
<accession>A0A443W685</accession>
<dbReference type="Proteomes" id="UP001060345">
    <property type="component" value="Chromosome"/>
</dbReference>
<reference evidence="1" key="1">
    <citation type="submission" date="2022-08" db="EMBL/GenBank/DDBJ databases">
        <title>Genomic characterization and comparative genomic analysis of a strain of klebsiella michiganensis carrying blaKPC-2 isolated from the blood of children with very preterm bloodstream infection.</title>
        <authorList>
            <person name="Zhang N."/>
        </authorList>
    </citation>
    <scope>NUCLEOTIDE SEQUENCE</scope>
    <source>
        <strain evidence="1">BSI-KPN166</strain>
    </source>
</reference>
<sequence length="236" mass="26284">MKLPDRMYYPLPEAAEKIGCTINDIYHFAYVGVIDVSVFIPSYKDDKLLIMLPSELTNEIDNDFGGILGGDKWSIFDIELRKENEMTGYYAKSISGFFYVWRDSFALAEFTRGVDLIKTPSLTTKPEAEGGEVEIASMQGGIELDSRYLCIMASDLEKIKEVGSLPIKKIETPKTIAKKGEIISALIKMNPELSDIDLDITPVAKVIMIIEAAAASRGVELPPTDKNTWAKYLGRK</sequence>
<proteinExistence type="predicted"/>
<name>A0A443W685_9ENTR</name>
<dbReference type="AlphaFoldDB" id="A0A443W685"/>